<evidence type="ECO:0000313" key="1">
    <source>
        <dbReference type="EMBL" id="TDX95219.1"/>
    </source>
</evidence>
<gene>
    <name evidence="1" type="ORF">BCF50_0996</name>
</gene>
<dbReference type="Gene3D" id="1.25.40.10">
    <property type="entry name" value="Tetratricopeptide repeat domain"/>
    <property type="match status" value="1"/>
</dbReference>
<dbReference type="Pfam" id="PF13432">
    <property type="entry name" value="TPR_16"/>
    <property type="match status" value="1"/>
</dbReference>
<dbReference type="SMART" id="SM00028">
    <property type="entry name" value="TPR"/>
    <property type="match status" value="3"/>
</dbReference>
<protein>
    <submittedName>
        <fullName evidence="1">Tetratricopeptide repeat protein</fullName>
    </submittedName>
</protein>
<accession>A0ABY2G0Z2</accession>
<dbReference type="EMBL" id="SOQW01000001">
    <property type="protein sequence ID" value="TDX95219.1"/>
    <property type="molecule type" value="Genomic_DNA"/>
</dbReference>
<dbReference type="Proteomes" id="UP000295709">
    <property type="component" value="Unassembled WGS sequence"/>
</dbReference>
<dbReference type="InterPro" id="IPR019734">
    <property type="entry name" value="TPR_rpt"/>
</dbReference>
<name>A0ABY2G0Z2_9FLAO</name>
<dbReference type="SUPFAM" id="SSF48452">
    <property type="entry name" value="TPR-like"/>
    <property type="match status" value="1"/>
</dbReference>
<reference evidence="1 2" key="1">
    <citation type="submission" date="2019-03" db="EMBL/GenBank/DDBJ databases">
        <title>Genomic Encyclopedia of Archaeal and Bacterial Type Strains, Phase II (KMG-II): from individual species to whole genera.</title>
        <authorList>
            <person name="Goeker M."/>
        </authorList>
    </citation>
    <scope>NUCLEOTIDE SEQUENCE [LARGE SCALE GENOMIC DNA]</scope>
    <source>
        <strain evidence="1 2">DSM 15235</strain>
    </source>
</reference>
<evidence type="ECO:0000313" key="2">
    <source>
        <dbReference type="Proteomes" id="UP000295709"/>
    </source>
</evidence>
<sequence length="278" mass="32335">MGFKSTFLFYSIMKKLITIFILILSIKGFSQDTYFLGKTNYCTPEKEDSKKKFDAGITGLNFPTLYGGVTKVLFKAIEQDQKYCDAYFLTGYYLRLQNLHKEALVLYYAADSLAQNRAPIFKQNLAIQFMRFGQVDKARKKYEEMVKYFPDNPEGYYGIANTSMILKDYDNGLENLKTAEEIYRKTSTVKDDVKYMFGVLNSFKENYTVALPYFDDVYNSYKKEDNYLAQYALAQIKVGKGKNDEDLIKKANKTYRKIKNKKGIIEEISKPLKLEFPE</sequence>
<dbReference type="InterPro" id="IPR011990">
    <property type="entry name" value="TPR-like_helical_dom_sf"/>
</dbReference>
<organism evidence="1 2">
    <name type="scientific">Chryseobacterium daecheongense</name>
    <dbReference type="NCBI Taxonomy" id="192389"/>
    <lineage>
        <taxon>Bacteria</taxon>
        <taxon>Pseudomonadati</taxon>
        <taxon>Bacteroidota</taxon>
        <taxon>Flavobacteriia</taxon>
        <taxon>Flavobacteriales</taxon>
        <taxon>Weeksellaceae</taxon>
        <taxon>Chryseobacterium group</taxon>
        <taxon>Chryseobacterium</taxon>
    </lineage>
</organism>
<comment type="caution">
    <text evidence="1">The sequence shown here is derived from an EMBL/GenBank/DDBJ whole genome shotgun (WGS) entry which is preliminary data.</text>
</comment>
<keyword evidence="2" id="KW-1185">Reference proteome</keyword>
<proteinExistence type="predicted"/>